<dbReference type="SUPFAM" id="SSF56801">
    <property type="entry name" value="Acetyl-CoA synthetase-like"/>
    <property type="match status" value="1"/>
</dbReference>
<organism evidence="1 2">
    <name type="scientific">Candidatus Azambacteria bacterium RIFCSPLOWO2_02_FULL_44_14</name>
    <dbReference type="NCBI Taxonomy" id="1797306"/>
    <lineage>
        <taxon>Bacteria</taxon>
        <taxon>Candidatus Azamiibacteriota</taxon>
    </lineage>
</organism>
<dbReference type="Gene3D" id="3.40.50.12780">
    <property type="entry name" value="N-terminal domain of ligase-like"/>
    <property type="match status" value="1"/>
</dbReference>
<dbReference type="Proteomes" id="UP000177197">
    <property type="component" value="Unassembled WGS sequence"/>
</dbReference>
<dbReference type="PANTHER" id="PTHR36932:SF1">
    <property type="entry name" value="CAPSULAR POLYSACCHARIDE BIOSYNTHESIS PROTEIN"/>
    <property type="match status" value="1"/>
</dbReference>
<dbReference type="InterPro" id="IPR042099">
    <property type="entry name" value="ANL_N_sf"/>
</dbReference>
<protein>
    <recommendedName>
        <fullName evidence="3">AMP-dependent synthetase/ligase domain-containing protein</fullName>
    </recommendedName>
</protein>
<evidence type="ECO:0000313" key="2">
    <source>
        <dbReference type="Proteomes" id="UP000177197"/>
    </source>
</evidence>
<dbReference type="PANTHER" id="PTHR36932">
    <property type="entry name" value="CAPSULAR POLYSACCHARIDE BIOSYNTHESIS PROTEIN"/>
    <property type="match status" value="1"/>
</dbReference>
<dbReference type="InterPro" id="IPR053158">
    <property type="entry name" value="CapK_Type1_Caps_Biosynth"/>
</dbReference>
<sequence length="475" mass="54466">MIMKNLNFFQFISFKKNRPLSFFWDQIIKRQRFWSNNFLKDLAGFRLTQDLIIDIDALALRKSQWLSGDELKKIQVARVGALLSGASRLSLFWRERLKNSRINLKIFDDLSLLEKIEVLEKEVIQNDLKKIVSQYKNISDCLQDHTSGSSGTPFNFYIDQSYILRSFGFCRRIFDWAGFQSGDKIVRFGIRDRHGFARDYICYPCQVAINDVAAEYERRLKDLAILGSGQKLVVFSYGSSLLKAAALATKNKIKLNLRSIIYSGDSLTQDERKTIENTFGCRLFNCYACRDVGWIAQECEKGKLHVNSEWCYVEVVDQNGRNLPNGEKGRIIVTIFDNEIMPFIRYNTGDIGTLLNKPCACGRTLPVLEFQGRTGEFLRLSDGRNFSLTDLSYFFEKWSGFVGGFQVIQKAPDFLKINLIIKTESGFDESIFNQTFSKFLGEGIRLEICYPPEIPDVGGKRKVLISLSAIENDCV</sequence>
<name>A0A1F5CCQ8_9BACT</name>
<accession>A0A1F5CCQ8</accession>
<dbReference type="AlphaFoldDB" id="A0A1F5CCQ8"/>
<evidence type="ECO:0000313" key="1">
    <source>
        <dbReference type="EMBL" id="OGD40633.1"/>
    </source>
</evidence>
<comment type="caution">
    <text evidence="1">The sequence shown here is derived from an EMBL/GenBank/DDBJ whole genome shotgun (WGS) entry which is preliminary data.</text>
</comment>
<proteinExistence type="predicted"/>
<evidence type="ECO:0008006" key="3">
    <source>
        <dbReference type="Google" id="ProtNLM"/>
    </source>
</evidence>
<gene>
    <name evidence="1" type="ORF">A3I30_01270</name>
</gene>
<dbReference type="EMBL" id="MEYV01000004">
    <property type="protein sequence ID" value="OGD40633.1"/>
    <property type="molecule type" value="Genomic_DNA"/>
</dbReference>
<reference evidence="1 2" key="1">
    <citation type="journal article" date="2016" name="Nat. Commun.">
        <title>Thousands of microbial genomes shed light on interconnected biogeochemical processes in an aquifer system.</title>
        <authorList>
            <person name="Anantharaman K."/>
            <person name="Brown C.T."/>
            <person name="Hug L.A."/>
            <person name="Sharon I."/>
            <person name="Castelle C.J."/>
            <person name="Probst A.J."/>
            <person name="Thomas B.C."/>
            <person name="Singh A."/>
            <person name="Wilkins M.J."/>
            <person name="Karaoz U."/>
            <person name="Brodie E.L."/>
            <person name="Williams K.H."/>
            <person name="Hubbard S.S."/>
            <person name="Banfield J.F."/>
        </authorList>
    </citation>
    <scope>NUCLEOTIDE SEQUENCE [LARGE SCALE GENOMIC DNA]</scope>
</reference>